<name>A0AAE3H561_9BACT</name>
<organism evidence="1 2">
    <name type="scientific">Lacihabitans soyangensis</name>
    <dbReference type="NCBI Taxonomy" id="869394"/>
    <lineage>
        <taxon>Bacteria</taxon>
        <taxon>Pseudomonadati</taxon>
        <taxon>Bacteroidota</taxon>
        <taxon>Cytophagia</taxon>
        <taxon>Cytophagales</taxon>
        <taxon>Leadbetterellaceae</taxon>
        <taxon>Lacihabitans</taxon>
    </lineage>
</organism>
<dbReference type="AlphaFoldDB" id="A0AAE3H561"/>
<proteinExistence type="predicted"/>
<reference evidence="1 2" key="1">
    <citation type="submission" date="2018-11" db="EMBL/GenBank/DDBJ databases">
        <title>Novel bacteria species description.</title>
        <authorList>
            <person name="Han J.-H."/>
        </authorList>
    </citation>
    <scope>NUCLEOTIDE SEQUENCE [LARGE SCALE GENOMIC DNA]</scope>
    <source>
        <strain evidence="1 2">KCTC23259</strain>
    </source>
</reference>
<protein>
    <submittedName>
        <fullName evidence="1">Uncharacterized protein</fullName>
    </submittedName>
</protein>
<dbReference type="EMBL" id="RJUF01000178">
    <property type="protein sequence ID" value="MCP9764958.1"/>
    <property type="molecule type" value="Genomic_DNA"/>
</dbReference>
<evidence type="ECO:0000313" key="1">
    <source>
        <dbReference type="EMBL" id="MCP9764958.1"/>
    </source>
</evidence>
<comment type="caution">
    <text evidence="1">The sequence shown here is derived from an EMBL/GenBank/DDBJ whole genome shotgun (WGS) entry which is preliminary data.</text>
</comment>
<evidence type="ECO:0000313" key="2">
    <source>
        <dbReference type="Proteomes" id="UP001204144"/>
    </source>
</evidence>
<sequence length="92" mass="9845">MSELTTPSPSLGRRGIDEGNEHEVEYIQTELLDDNLAAFLLAGGVDVKGLMTLLNEFLDFSSPSPSPGRNVGPPSPIGSGELVCHFSKIFVE</sequence>
<gene>
    <name evidence="1" type="ORF">EGI31_18640</name>
</gene>
<dbReference type="RefSeq" id="WP_255038646.1">
    <property type="nucleotide sequence ID" value="NZ_RJUF01000178.1"/>
</dbReference>
<keyword evidence="2" id="KW-1185">Reference proteome</keyword>
<dbReference type="Proteomes" id="UP001204144">
    <property type="component" value="Unassembled WGS sequence"/>
</dbReference>
<accession>A0AAE3H561</accession>